<comment type="caution">
    <text evidence="3">The sequence shown here is derived from an EMBL/GenBank/DDBJ whole genome shotgun (WGS) entry which is preliminary data.</text>
</comment>
<dbReference type="RefSeq" id="WP_189455096.1">
    <property type="nucleotide sequence ID" value="NZ_BMYD01000002.1"/>
</dbReference>
<evidence type="ECO:0000256" key="2">
    <source>
        <dbReference type="SAM" id="MobiDB-lite"/>
    </source>
</evidence>
<dbReference type="SUPFAM" id="SSF53067">
    <property type="entry name" value="Actin-like ATPase domain"/>
    <property type="match status" value="1"/>
</dbReference>
<proteinExistence type="inferred from homology"/>
<feature type="region of interest" description="Disordered" evidence="2">
    <location>
        <begin position="1"/>
        <end position="22"/>
    </location>
</feature>
<evidence type="ECO:0000313" key="3">
    <source>
        <dbReference type="EMBL" id="GHA78952.1"/>
    </source>
</evidence>
<dbReference type="AlphaFoldDB" id="A0A918SYB6"/>
<sequence>MAKRSAKKPAVSSTQTEHGSATLRRVSIDTYNSLVRDPGDAEFIGDRASETGFFAIFDRLRRTERTGRDAFGPRRGPDTDKTLVDHALAGGDPDAAHLVHLAVEEYAQGFADVIAFYLAQPAWQGVERIVIGGGFPDEEFGALAIRRTERILKRRRVQVEFHLLTQDADEGGLVGWVHAVPTPVTRGFDAFLAVDIGGTHVRCGIVEHGLRRAADGAKARVIDRMQWRHGSDNPSRDELVLRIAGMLNGLAAEARTIGVRLAPCVGIACPGRVEPDGSVPQGTQNLPGDWAPPFLLPRELEARLDAIDGQPPQVLMHNDAVIQGLGELHLMHDVARWAVLTIGTGLGNAVYTNR</sequence>
<dbReference type="Gene3D" id="3.30.420.40">
    <property type="match status" value="1"/>
</dbReference>
<protein>
    <submittedName>
        <fullName evidence="3">Glucokinase</fullName>
    </submittedName>
</protein>
<comment type="similarity">
    <text evidence="1">Belongs to the ROK (NagC/XylR) family.</text>
</comment>
<dbReference type="Proteomes" id="UP000646426">
    <property type="component" value="Unassembled WGS sequence"/>
</dbReference>
<reference evidence="3" key="1">
    <citation type="journal article" date="2014" name="Int. J. Syst. Evol. Microbiol.">
        <title>Complete genome sequence of Corynebacterium casei LMG S-19264T (=DSM 44701T), isolated from a smear-ripened cheese.</title>
        <authorList>
            <consortium name="US DOE Joint Genome Institute (JGI-PGF)"/>
            <person name="Walter F."/>
            <person name="Albersmeier A."/>
            <person name="Kalinowski J."/>
            <person name="Ruckert C."/>
        </authorList>
    </citation>
    <scope>NUCLEOTIDE SEQUENCE</scope>
    <source>
        <strain evidence="3">KCTC 23077</strain>
    </source>
</reference>
<name>A0A918SYB6_9GAMM</name>
<organism evidence="3 4">
    <name type="scientific">Cognatilysobacter bugurensis</name>
    <dbReference type="NCBI Taxonomy" id="543356"/>
    <lineage>
        <taxon>Bacteria</taxon>
        <taxon>Pseudomonadati</taxon>
        <taxon>Pseudomonadota</taxon>
        <taxon>Gammaproteobacteria</taxon>
        <taxon>Lysobacterales</taxon>
        <taxon>Lysobacteraceae</taxon>
        <taxon>Cognatilysobacter</taxon>
    </lineage>
</organism>
<evidence type="ECO:0000256" key="1">
    <source>
        <dbReference type="ARBA" id="ARBA00006479"/>
    </source>
</evidence>
<dbReference type="InterPro" id="IPR043129">
    <property type="entry name" value="ATPase_NBD"/>
</dbReference>
<gene>
    <name evidence="3" type="ORF">GCM10007067_15470</name>
</gene>
<keyword evidence="4" id="KW-1185">Reference proteome</keyword>
<dbReference type="PANTHER" id="PTHR18964">
    <property type="entry name" value="ROK (REPRESSOR, ORF, KINASE) FAMILY"/>
    <property type="match status" value="1"/>
</dbReference>
<reference evidence="3" key="2">
    <citation type="submission" date="2020-09" db="EMBL/GenBank/DDBJ databases">
        <authorList>
            <person name="Sun Q."/>
            <person name="Kim S."/>
        </authorList>
    </citation>
    <scope>NUCLEOTIDE SEQUENCE</scope>
    <source>
        <strain evidence="3">KCTC 23077</strain>
    </source>
</reference>
<evidence type="ECO:0000313" key="4">
    <source>
        <dbReference type="Proteomes" id="UP000646426"/>
    </source>
</evidence>
<dbReference type="CDD" id="cd23763">
    <property type="entry name" value="ASKHA_ATPase_ROK"/>
    <property type="match status" value="1"/>
</dbReference>
<accession>A0A918SYB6</accession>
<dbReference type="InterPro" id="IPR000600">
    <property type="entry name" value="ROK"/>
</dbReference>
<dbReference type="EMBL" id="BMYD01000002">
    <property type="protein sequence ID" value="GHA78952.1"/>
    <property type="molecule type" value="Genomic_DNA"/>
</dbReference>
<dbReference type="PANTHER" id="PTHR18964:SF149">
    <property type="entry name" value="BIFUNCTIONAL UDP-N-ACETYLGLUCOSAMINE 2-EPIMERASE_N-ACETYLMANNOSAMINE KINASE"/>
    <property type="match status" value="1"/>
</dbReference>